<proteinExistence type="inferred from homology"/>
<dbReference type="UniPathway" id="UPA00074">
    <property type="reaction ID" value="UER00129"/>
</dbReference>
<accession>A0A450ZKA2</accession>
<keyword evidence="6 13" id="KW-0547">Nucleotide-binding</keyword>
<dbReference type="InterPro" id="IPR004733">
    <property type="entry name" value="PurM_cligase"/>
</dbReference>
<dbReference type="GO" id="GO:0046084">
    <property type="term" value="P:adenine biosynthetic process"/>
    <property type="evidence" value="ECO:0007669"/>
    <property type="project" value="TreeGrafter"/>
</dbReference>
<name>A0A450ZKA2_9GAMM</name>
<gene>
    <name evidence="13" type="primary">purM</name>
    <name evidence="17" type="ORF">BECKTUN1418D_GA0071000_102025</name>
</gene>
<dbReference type="GO" id="GO:0006189">
    <property type="term" value="P:'de novo' IMP biosynthetic process"/>
    <property type="evidence" value="ECO:0007669"/>
    <property type="project" value="UniProtKB-UniRule"/>
</dbReference>
<dbReference type="PANTHER" id="PTHR10520">
    <property type="entry name" value="TRIFUNCTIONAL PURINE BIOSYNTHETIC PROTEIN ADENOSINE-3-RELATED"/>
    <property type="match status" value="1"/>
</dbReference>
<keyword evidence="8 13" id="KW-0067">ATP-binding</keyword>
<keyword evidence="13" id="KW-0963">Cytoplasm</keyword>
<dbReference type="Pfam" id="PF00586">
    <property type="entry name" value="AIRS"/>
    <property type="match status" value="1"/>
</dbReference>
<evidence type="ECO:0000256" key="12">
    <source>
        <dbReference type="ARBA" id="ARBA00049057"/>
    </source>
</evidence>
<dbReference type="GO" id="GO:0005829">
    <property type="term" value="C:cytosol"/>
    <property type="evidence" value="ECO:0007669"/>
    <property type="project" value="TreeGrafter"/>
</dbReference>
<feature type="domain" description="PurM-like C-terminal" evidence="16">
    <location>
        <begin position="183"/>
        <end position="343"/>
    </location>
</feature>
<evidence type="ECO:0000256" key="14">
    <source>
        <dbReference type="SAM" id="MobiDB-lite"/>
    </source>
</evidence>
<dbReference type="Gene3D" id="3.30.1330.10">
    <property type="entry name" value="PurM-like, N-terminal domain"/>
    <property type="match status" value="1"/>
</dbReference>
<feature type="region of interest" description="Disordered" evidence="14">
    <location>
        <begin position="341"/>
        <end position="360"/>
    </location>
</feature>
<organism evidence="17">
    <name type="scientific">Candidatus Kentrum sp. TUN</name>
    <dbReference type="NCBI Taxonomy" id="2126343"/>
    <lineage>
        <taxon>Bacteria</taxon>
        <taxon>Pseudomonadati</taxon>
        <taxon>Pseudomonadota</taxon>
        <taxon>Gammaproteobacteria</taxon>
        <taxon>Candidatus Kentrum</taxon>
    </lineage>
</organism>
<keyword evidence="5 13" id="KW-0436">Ligase</keyword>
<evidence type="ECO:0000256" key="7">
    <source>
        <dbReference type="ARBA" id="ARBA00022755"/>
    </source>
</evidence>
<evidence type="ECO:0000256" key="13">
    <source>
        <dbReference type="HAMAP-Rule" id="MF_00741"/>
    </source>
</evidence>
<dbReference type="SUPFAM" id="SSF56042">
    <property type="entry name" value="PurM C-terminal domain-like"/>
    <property type="match status" value="1"/>
</dbReference>
<evidence type="ECO:0000256" key="8">
    <source>
        <dbReference type="ARBA" id="ARBA00022840"/>
    </source>
</evidence>
<dbReference type="AlphaFoldDB" id="A0A450ZKA2"/>
<dbReference type="SUPFAM" id="SSF55326">
    <property type="entry name" value="PurM N-terminal domain-like"/>
    <property type="match status" value="1"/>
</dbReference>
<evidence type="ECO:0000259" key="16">
    <source>
        <dbReference type="Pfam" id="PF02769"/>
    </source>
</evidence>
<evidence type="ECO:0000256" key="2">
    <source>
        <dbReference type="ARBA" id="ARBA00010280"/>
    </source>
</evidence>
<dbReference type="FunFam" id="3.30.1330.10:FF:000001">
    <property type="entry name" value="Phosphoribosylformylglycinamidine cyclo-ligase"/>
    <property type="match status" value="1"/>
</dbReference>
<dbReference type="NCBIfam" id="TIGR00878">
    <property type="entry name" value="purM"/>
    <property type="match status" value="1"/>
</dbReference>
<evidence type="ECO:0000259" key="15">
    <source>
        <dbReference type="Pfam" id="PF00586"/>
    </source>
</evidence>
<dbReference type="GO" id="GO:0004637">
    <property type="term" value="F:phosphoribosylamine-glycine ligase activity"/>
    <property type="evidence" value="ECO:0007669"/>
    <property type="project" value="TreeGrafter"/>
</dbReference>
<dbReference type="EMBL" id="CAADFX010000020">
    <property type="protein sequence ID" value="VFK54204.1"/>
    <property type="molecule type" value="Genomic_DNA"/>
</dbReference>
<evidence type="ECO:0000313" key="17">
    <source>
        <dbReference type="EMBL" id="VFK54204.1"/>
    </source>
</evidence>
<evidence type="ECO:0000256" key="9">
    <source>
        <dbReference type="ARBA" id="ARBA00031908"/>
    </source>
</evidence>
<evidence type="ECO:0000256" key="11">
    <source>
        <dbReference type="ARBA" id="ARBA00033093"/>
    </source>
</evidence>
<dbReference type="CDD" id="cd02196">
    <property type="entry name" value="PurM"/>
    <property type="match status" value="1"/>
</dbReference>
<dbReference type="PANTHER" id="PTHR10520:SF12">
    <property type="entry name" value="TRIFUNCTIONAL PURINE BIOSYNTHETIC PROTEIN ADENOSINE-3"/>
    <property type="match status" value="1"/>
</dbReference>
<dbReference type="GO" id="GO:0004641">
    <property type="term" value="F:phosphoribosylformylglycinamidine cyclo-ligase activity"/>
    <property type="evidence" value="ECO:0007669"/>
    <property type="project" value="UniProtKB-UniRule"/>
</dbReference>
<dbReference type="GO" id="GO:0005524">
    <property type="term" value="F:ATP binding"/>
    <property type="evidence" value="ECO:0007669"/>
    <property type="project" value="UniProtKB-KW"/>
</dbReference>
<dbReference type="EC" id="6.3.3.1" evidence="3 13"/>
<evidence type="ECO:0000256" key="5">
    <source>
        <dbReference type="ARBA" id="ARBA00022598"/>
    </source>
</evidence>
<evidence type="ECO:0000256" key="6">
    <source>
        <dbReference type="ARBA" id="ARBA00022741"/>
    </source>
</evidence>
<dbReference type="InterPro" id="IPR010918">
    <property type="entry name" value="PurM-like_C_dom"/>
</dbReference>
<feature type="domain" description="PurM-like N-terminal" evidence="15">
    <location>
        <begin position="66"/>
        <end position="170"/>
    </location>
</feature>
<protein>
    <recommendedName>
        <fullName evidence="4 13">Phosphoribosylformylglycinamidine cyclo-ligase</fullName>
        <ecNumber evidence="3 13">6.3.3.1</ecNumber>
    </recommendedName>
    <alternativeName>
        <fullName evidence="10 13">AIR synthase</fullName>
    </alternativeName>
    <alternativeName>
        <fullName evidence="11 13">AIRS</fullName>
    </alternativeName>
    <alternativeName>
        <fullName evidence="9 13">Phosphoribosyl-aminoimidazole synthetase</fullName>
    </alternativeName>
</protein>
<evidence type="ECO:0000256" key="4">
    <source>
        <dbReference type="ARBA" id="ARBA00020367"/>
    </source>
</evidence>
<comment type="similarity">
    <text evidence="2 13">Belongs to the AIR synthase family.</text>
</comment>
<dbReference type="Gene3D" id="3.90.650.10">
    <property type="entry name" value="PurM-like C-terminal domain"/>
    <property type="match status" value="1"/>
</dbReference>
<sequence length="360" mass="38382">MGNSSSPNFPPLSYRDTGVDIDRGNHLVDYIKTLTRRTARPEILAGVGGFGALFELPSDTYEAPVLVSGTDGVGTKLKLAVQTGIHHTIGIDLVAMCANDILTHGAQPLFFLDYFATGQLELMVAKQVMEGISHGCEEAGASLIGGETAEMPGIYHGGDYDLAGFCVGIVEKTRIIDGRTVAAGDVLIGLAASGPHSNGYSLIRKVLERTGADLDEEFHGRTLGATLLTPTCIYVRSVLDVIQQIPIRAVAHITGGGISDNLPRVLPPGVRARVDTNAWIHPPIFSWLRSAGGITEEEMYRTFNCGIGMILCVRPSDMAATMNILDKANQLAWVIGAIESTPESNPSDSRIPPSSQVLFV</sequence>
<comment type="pathway">
    <text evidence="1 13">Purine metabolism; IMP biosynthesis via de novo pathway; 5-amino-1-(5-phospho-D-ribosyl)imidazole from N(2)-formyl-N(1)-(5-phospho-D-ribosyl)glycinamide: step 2/2.</text>
</comment>
<comment type="subcellular location">
    <subcellularLocation>
        <location evidence="13">Cytoplasm</location>
    </subcellularLocation>
</comment>
<keyword evidence="7 13" id="KW-0658">Purine biosynthesis</keyword>
<comment type="catalytic activity">
    <reaction evidence="12 13">
        <text>2-formamido-N(1)-(5-O-phospho-beta-D-ribosyl)acetamidine + ATP = 5-amino-1-(5-phospho-beta-D-ribosyl)imidazole + ADP + phosphate + H(+)</text>
        <dbReference type="Rhea" id="RHEA:23032"/>
        <dbReference type="ChEBI" id="CHEBI:15378"/>
        <dbReference type="ChEBI" id="CHEBI:30616"/>
        <dbReference type="ChEBI" id="CHEBI:43474"/>
        <dbReference type="ChEBI" id="CHEBI:137981"/>
        <dbReference type="ChEBI" id="CHEBI:147287"/>
        <dbReference type="ChEBI" id="CHEBI:456216"/>
        <dbReference type="EC" id="6.3.3.1"/>
    </reaction>
</comment>
<dbReference type="InterPro" id="IPR016188">
    <property type="entry name" value="PurM-like_N"/>
</dbReference>
<evidence type="ECO:0000256" key="3">
    <source>
        <dbReference type="ARBA" id="ARBA00013047"/>
    </source>
</evidence>
<dbReference type="InterPro" id="IPR036921">
    <property type="entry name" value="PurM-like_N_sf"/>
</dbReference>
<dbReference type="FunFam" id="3.90.650.10:FF:000001">
    <property type="entry name" value="Phosphoribosylformylglycinamidine cyclo-ligase"/>
    <property type="match status" value="1"/>
</dbReference>
<dbReference type="Pfam" id="PF02769">
    <property type="entry name" value="AIRS_C"/>
    <property type="match status" value="1"/>
</dbReference>
<evidence type="ECO:0000256" key="1">
    <source>
        <dbReference type="ARBA" id="ARBA00004686"/>
    </source>
</evidence>
<dbReference type="HAMAP" id="MF_00741">
    <property type="entry name" value="AIRS"/>
    <property type="match status" value="1"/>
</dbReference>
<dbReference type="InterPro" id="IPR036676">
    <property type="entry name" value="PurM-like_C_sf"/>
</dbReference>
<evidence type="ECO:0000256" key="10">
    <source>
        <dbReference type="ARBA" id="ARBA00032931"/>
    </source>
</evidence>
<reference evidence="17" key="1">
    <citation type="submission" date="2019-02" db="EMBL/GenBank/DDBJ databases">
        <authorList>
            <person name="Gruber-Vodicka R. H."/>
            <person name="Seah K. B. B."/>
        </authorList>
    </citation>
    <scope>NUCLEOTIDE SEQUENCE</scope>
    <source>
        <strain evidence="17">BECK_BY1</strain>
    </source>
</reference>